<evidence type="ECO:0000256" key="8">
    <source>
        <dbReference type="SAM" id="SignalP"/>
    </source>
</evidence>
<evidence type="ECO:0000256" key="3">
    <source>
        <dbReference type="ARBA" id="ARBA00022452"/>
    </source>
</evidence>
<evidence type="ECO:0000313" key="10">
    <source>
        <dbReference type="Proteomes" id="UP000244925"/>
    </source>
</evidence>
<name>A0A2V1IZI4_9BACT</name>
<dbReference type="RefSeq" id="WP_107035611.1">
    <property type="nucleotide sequence ID" value="NZ_PUBV01000007.1"/>
</dbReference>
<feature type="signal peptide" evidence="8">
    <location>
        <begin position="1"/>
        <end position="18"/>
    </location>
</feature>
<dbReference type="AlphaFoldDB" id="A0A2V1IZI4"/>
<keyword evidence="4" id="KW-0812">Transmembrane</keyword>
<keyword evidence="10" id="KW-1185">Reference proteome</keyword>
<evidence type="ECO:0000256" key="6">
    <source>
        <dbReference type="ARBA" id="ARBA00023136"/>
    </source>
</evidence>
<evidence type="ECO:0000256" key="4">
    <source>
        <dbReference type="ARBA" id="ARBA00022692"/>
    </source>
</evidence>
<dbReference type="Proteomes" id="UP000244925">
    <property type="component" value="Unassembled WGS sequence"/>
</dbReference>
<dbReference type="PANTHER" id="PTHR35093">
    <property type="entry name" value="OUTER MEMBRANE PROTEIN NMB0088-RELATED"/>
    <property type="match status" value="1"/>
</dbReference>
<dbReference type="SUPFAM" id="SSF56935">
    <property type="entry name" value="Porins"/>
    <property type="match status" value="1"/>
</dbReference>
<evidence type="ECO:0000256" key="7">
    <source>
        <dbReference type="ARBA" id="ARBA00023237"/>
    </source>
</evidence>
<keyword evidence="3" id="KW-1134">Transmembrane beta strand</keyword>
<evidence type="ECO:0000256" key="2">
    <source>
        <dbReference type="ARBA" id="ARBA00008163"/>
    </source>
</evidence>
<reference evidence="10" key="1">
    <citation type="submission" date="2018-02" db="EMBL/GenBank/DDBJ databases">
        <authorList>
            <person name="Clavel T."/>
            <person name="Strowig T."/>
        </authorList>
    </citation>
    <scope>NUCLEOTIDE SEQUENCE [LARGE SCALE GENOMIC DNA]</scope>
    <source>
        <strain evidence="10">DSM 100764</strain>
    </source>
</reference>
<protein>
    <recommendedName>
        <fullName evidence="11">Hemin receptor</fullName>
    </recommendedName>
</protein>
<dbReference type="EMBL" id="PUBV01000007">
    <property type="protein sequence ID" value="PWB08174.1"/>
    <property type="molecule type" value="Genomic_DNA"/>
</dbReference>
<evidence type="ECO:0000313" key="9">
    <source>
        <dbReference type="EMBL" id="PWB08174.1"/>
    </source>
</evidence>
<keyword evidence="6" id="KW-0472">Membrane</keyword>
<evidence type="ECO:0000256" key="5">
    <source>
        <dbReference type="ARBA" id="ARBA00022729"/>
    </source>
</evidence>
<dbReference type="InterPro" id="IPR005017">
    <property type="entry name" value="OMPP1/FadL/TodX"/>
</dbReference>
<accession>A0A2V1IZI4</accession>
<dbReference type="GO" id="GO:0015483">
    <property type="term" value="F:long-chain fatty acid transporting porin activity"/>
    <property type="evidence" value="ECO:0007669"/>
    <property type="project" value="TreeGrafter"/>
</dbReference>
<organism evidence="9 10">
    <name type="scientific">Paramuribaculum intestinale</name>
    <dbReference type="NCBI Taxonomy" id="2094151"/>
    <lineage>
        <taxon>Bacteria</taxon>
        <taxon>Pseudomonadati</taxon>
        <taxon>Bacteroidota</taxon>
        <taxon>Bacteroidia</taxon>
        <taxon>Bacteroidales</taxon>
        <taxon>Muribaculaceae</taxon>
        <taxon>Paramuribaculum</taxon>
    </lineage>
</organism>
<evidence type="ECO:0008006" key="11">
    <source>
        <dbReference type="Google" id="ProtNLM"/>
    </source>
</evidence>
<comment type="subcellular location">
    <subcellularLocation>
        <location evidence="1">Cell outer membrane</location>
        <topology evidence="1">Multi-pass membrane protein</topology>
    </subcellularLocation>
</comment>
<gene>
    <name evidence="9" type="ORF">C5O25_04880</name>
</gene>
<sequence length="537" mass="58545">MKKSLITAAIAASLPLLAGAQTATDAFQLSQQGLRGTARFMSMGGAFTALGGDLSTLNQNPGGIGLYRNSEIGATLDINMLSGKSTTQGFSASSSMTKANCNNFGYIGAVYTGSDIMPYFNWGASYSRTASFDRRFKGSIGNLQGSLTNLIAGYTTQDAFSDSDLSGGTDYNPYLDSQASWMSILAYNSFMITPVGSPTNYQGMWQNGTSGYGSFASEEKGYTDEYAINFGGNISNIVYWGMGFGITDLEYRQSVYYTEDMENASIPVLDNDGNTIGTTTGGGGFGLDSWKHIWGSGFNFKIGAIVRPINELRLGFAVHTPTYYNLKQEGFAQTDFGMGGGISGTNQVNDGYVDYFEWKLRTPWRIMAGVAGVIGSQAILSPDYEYRPMQKTHVSDRDGYAYTDINGDITTYYKAVNILRLGAEYRISPSWSVRAGYQWQSSPVEQSFERGEEYVYTDGPDGTETTPSFTIDKTRQYVTCGLGYRYKNFYADAAYVHGIRKGAFQTFTANNYNGATPVQAKLSDKTDQIVISAGFKF</sequence>
<feature type="chain" id="PRO_5015843067" description="Hemin receptor" evidence="8">
    <location>
        <begin position="19"/>
        <end position="537"/>
    </location>
</feature>
<dbReference type="Gene3D" id="2.40.160.60">
    <property type="entry name" value="Outer membrane protein transport protein (OMPP1/FadL/TodX)"/>
    <property type="match status" value="1"/>
</dbReference>
<dbReference type="PANTHER" id="PTHR35093:SF8">
    <property type="entry name" value="OUTER MEMBRANE PROTEIN NMB0088-RELATED"/>
    <property type="match status" value="1"/>
</dbReference>
<evidence type="ECO:0000256" key="1">
    <source>
        <dbReference type="ARBA" id="ARBA00004571"/>
    </source>
</evidence>
<keyword evidence="7" id="KW-0998">Cell outer membrane</keyword>
<proteinExistence type="inferred from homology"/>
<keyword evidence="5 8" id="KW-0732">Signal</keyword>
<dbReference type="GO" id="GO:0009279">
    <property type="term" value="C:cell outer membrane"/>
    <property type="evidence" value="ECO:0007669"/>
    <property type="project" value="UniProtKB-SubCell"/>
</dbReference>
<comment type="similarity">
    <text evidence="2">Belongs to the OmpP1/FadL family.</text>
</comment>
<comment type="caution">
    <text evidence="9">The sequence shown here is derived from an EMBL/GenBank/DDBJ whole genome shotgun (WGS) entry which is preliminary data.</text>
</comment>